<dbReference type="Gene3D" id="3.30.565.10">
    <property type="entry name" value="Histidine kinase-like ATPase, C-terminal domain"/>
    <property type="match status" value="1"/>
</dbReference>
<evidence type="ECO:0000256" key="4">
    <source>
        <dbReference type="ARBA" id="ARBA00022553"/>
    </source>
</evidence>
<dbReference type="Pfam" id="PF00512">
    <property type="entry name" value="HisKA"/>
    <property type="match status" value="1"/>
</dbReference>
<dbReference type="SUPFAM" id="SSF47384">
    <property type="entry name" value="Homodimeric domain of signal transducing histidine kinase"/>
    <property type="match status" value="1"/>
</dbReference>
<dbReference type="EC" id="2.7.13.3" evidence="3"/>
<evidence type="ECO:0000313" key="11">
    <source>
        <dbReference type="EMBL" id="SEU10431.1"/>
    </source>
</evidence>
<evidence type="ECO:0000256" key="6">
    <source>
        <dbReference type="ARBA" id="ARBA00022777"/>
    </source>
</evidence>
<evidence type="ECO:0000256" key="1">
    <source>
        <dbReference type="ARBA" id="ARBA00000085"/>
    </source>
</evidence>
<dbReference type="PRINTS" id="PR00344">
    <property type="entry name" value="BCTRLSENSOR"/>
</dbReference>
<dbReference type="SUPFAM" id="SSF55874">
    <property type="entry name" value="ATPase domain of HSP90 chaperone/DNA topoisomerase II/histidine kinase"/>
    <property type="match status" value="1"/>
</dbReference>
<keyword evidence="8" id="KW-0472">Membrane</keyword>
<keyword evidence="7" id="KW-0175">Coiled coil</keyword>
<dbReference type="PANTHER" id="PTHR43065:SF50">
    <property type="entry name" value="HISTIDINE KINASE"/>
    <property type="match status" value="1"/>
</dbReference>
<evidence type="ECO:0000256" key="2">
    <source>
        <dbReference type="ARBA" id="ARBA00004370"/>
    </source>
</evidence>
<comment type="catalytic activity">
    <reaction evidence="1">
        <text>ATP + protein L-histidine = ADP + protein N-phospho-L-histidine.</text>
        <dbReference type="EC" id="2.7.13.3"/>
    </reaction>
</comment>
<evidence type="ECO:0000256" key="5">
    <source>
        <dbReference type="ARBA" id="ARBA00022679"/>
    </source>
</evidence>
<accession>A0A1I0JJA7</accession>
<evidence type="ECO:0000259" key="10">
    <source>
        <dbReference type="PROSITE" id="PS50885"/>
    </source>
</evidence>
<name>A0A1I0JJA7_9BACT</name>
<dbReference type="InterPro" id="IPR036097">
    <property type="entry name" value="HisK_dim/P_sf"/>
</dbReference>
<evidence type="ECO:0000256" key="3">
    <source>
        <dbReference type="ARBA" id="ARBA00012438"/>
    </source>
</evidence>
<gene>
    <name evidence="11" type="ORF">SAMN05443639_107345</name>
</gene>
<dbReference type="InterPro" id="IPR003661">
    <property type="entry name" value="HisK_dim/P_dom"/>
</dbReference>
<feature type="domain" description="HAMP" evidence="10">
    <location>
        <begin position="210"/>
        <end position="260"/>
    </location>
</feature>
<dbReference type="Gene3D" id="6.10.340.10">
    <property type="match status" value="1"/>
</dbReference>
<dbReference type="Pfam" id="PF02518">
    <property type="entry name" value="HATPase_c"/>
    <property type="match status" value="1"/>
</dbReference>
<dbReference type="InterPro" id="IPR036890">
    <property type="entry name" value="HATPase_C_sf"/>
</dbReference>
<protein>
    <recommendedName>
        <fullName evidence="3">histidine kinase</fullName>
        <ecNumber evidence="3">2.7.13.3</ecNumber>
    </recommendedName>
</protein>
<dbReference type="PROSITE" id="PS50109">
    <property type="entry name" value="HIS_KIN"/>
    <property type="match status" value="1"/>
</dbReference>
<dbReference type="InterPro" id="IPR003594">
    <property type="entry name" value="HATPase_dom"/>
</dbReference>
<feature type="transmembrane region" description="Helical" evidence="8">
    <location>
        <begin position="185"/>
        <end position="208"/>
    </location>
</feature>
<dbReference type="EMBL" id="FOIJ01000007">
    <property type="protein sequence ID" value="SEU10431.1"/>
    <property type="molecule type" value="Genomic_DNA"/>
</dbReference>
<dbReference type="PANTHER" id="PTHR43065">
    <property type="entry name" value="SENSOR HISTIDINE KINASE"/>
    <property type="match status" value="1"/>
</dbReference>
<evidence type="ECO:0000259" key="9">
    <source>
        <dbReference type="PROSITE" id="PS50109"/>
    </source>
</evidence>
<dbReference type="SMART" id="SM00387">
    <property type="entry name" value="HATPase_c"/>
    <property type="match status" value="1"/>
</dbReference>
<keyword evidence="8" id="KW-0812">Transmembrane</keyword>
<sequence>MTVRWKVLLIVGLTTGLVLLMGLTLLVATHRSQHARDRLMLMQGQSESLARLHLASEQYLRGLLRAQSEGAPTAELQREMLALIAREENLLLRTTAQEEVFGLDVRAEEWANTQALLASLRQWTAEAERRVRALPPGTGNLSTQWRLFDEFESTIGQRITATHALEYQERLAHMNRAQVRLNKQAWLALLLPAISCALLLGLVLIILVPMNRSLKALMRAARRIGEGNFEVKLPENPKDELGTLSHAFNQMASELEKTLEEKQRLMKAEAEATERHFRHYNALLEQTVHTRTAQLEQANAQLRDSLQQLQQAQSQLIFADRMASMGRLAAGVGHEINNPLSYVLSNLNYLAQELKPGRPPPSAEEQQEMRDALNSAREGAERVRLIVKDLRTLSRPDDLNTEPVDLGEVVRGAVKLAGRELREQARLVEDYCCGLPRVRGNSTRLGQVFLNLLINAAHAIRQGGKAVNEIRIQARPSGPGHVRVEVSDTGCGIPQENLARVFEPFFTTKPVGEGTGMGLSVCHSIITALGGELHVQSQEGQGTTFCLLLPIMDDAPSEEPQAALS</sequence>
<keyword evidence="12" id="KW-1185">Reference proteome</keyword>
<reference evidence="12" key="1">
    <citation type="submission" date="2016-10" db="EMBL/GenBank/DDBJ databases">
        <authorList>
            <person name="Varghese N."/>
            <person name="Submissions S."/>
        </authorList>
    </citation>
    <scope>NUCLEOTIDE SEQUENCE [LARGE SCALE GENOMIC DNA]</scope>
    <source>
        <strain evidence="12">DSM 16858</strain>
    </source>
</reference>
<dbReference type="Gene3D" id="1.10.287.130">
    <property type="match status" value="1"/>
</dbReference>
<feature type="coiled-coil region" evidence="7">
    <location>
        <begin position="248"/>
        <end position="315"/>
    </location>
</feature>
<dbReference type="Proteomes" id="UP000199181">
    <property type="component" value="Unassembled WGS sequence"/>
</dbReference>
<evidence type="ECO:0000313" key="12">
    <source>
        <dbReference type="Proteomes" id="UP000199181"/>
    </source>
</evidence>
<keyword evidence="8" id="KW-1133">Transmembrane helix</keyword>
<dbReference type="PROSITE" id="PS50885">
    <property type="entry name" value="HAMP"/>
    <property type="match status" value="1"/>
</dbReference>
<evidence type="ECO:0000256" key="8">
    <source>
        <dbReference type="SAM" id="Phobius"/>
    </source>
</evidence>
<dbReference type="GO" id="GO:0016020">
    <property type="term" value="C:membrane"/>
    <property type="evidence" value="ECO:0007669"/>
    <property type="project" value="UniProtKB-SubCell"/>
</dbReference>
<comment type="subcellular location">
    <subcellularLocation>
        <location evidence="2">Membrane</location>
    </subcellularLocation>
</comment>
<feature type="domain" description="Histidine kinase" evidence="9">
    <location>
        <begin position="331"/>
        <end position="553"/>
    </location>
</feature>
<organism evidence="11 12">
    <name type="scientific">Stigmatella erecta</name>
    <dbReference type="NCBI Taxonomy" id="83460"/>
    <lineage>
        <taxon>Bacteria</taxon>
        <taxon>Pseudomonadati</taxon>
        <taxon>Myxococcota</taxon>
        <taxon>Myxococcia</taxon>
        <taxon>Myxococcales</taxon>
        <taxon>Cystobacterineae</taxon>
        <taxon>Archangiaceae</taxon>
        <taxon>Stigmatella</taxon>
    </lineage>
</organism>
<keyword evidence="4" id="KW-0597">Phosphoprotein</keyword>
<dbReference type="AlphaFoldDB" id="A0A1I0JJA7"/>
<dbReference type="SMART" id="SM00304">
    <property type="entry name" value="HAMP"/>
    <property type="match status" value="1"/>
</dbReference>
<dbReference type="RefSeq" id="WP_093521367.1">
    <property type="nucleotide sequence ID" value="NZ_FOIJ01000007.1"/>
</dbReference>
<keyword evidence="6 11" id="KW-0418">Kinase</keyword>
<evidence type="ECO:0000256" key="7">
    <source>
        <dbReference type="SAM" id="Coils"/>
    </source>
</evidence>
<dbReference type="InterPro" id="IPR005467">
    <property type="entry name" value="His_kinase_dom"/>
</dbReference>
<dbReference type="GO" id="GO:0000155">
    <property type="term" value="F:phosphorelay sensor kinase activity"/>
    <property type="evidence" value="ECO:0007669"/>
    <property type="project" value="InterPro"/>
</dbReference>
<dbReference type="InterPro" id="IPR004358">
    <property type="entry name" value="Sig_transdc_His_kin-like_C"/>
</dbReference>
<keyword evidence="5" id="KW-0808">Transferase</keyword>
<proteinExistence type="predicted"/>
<dbReference type="CDD" id="cd00082">
    <property type="entry name" value="HisKA"/>
    <property type="match status" value="1"/>
</dbReference>
<dbReference type="Pfam" id="PF00672">
    <property type="entry name" value="HAMP"/>
    <property type="match status" value="1"/>
</dbReference>
<dbReference type="SUPFAM" id="SSF158472">
    <property type="entry name" value="HAMP domain-like"/>
    <property type="match status" value="1"/>
</dbReference>
<feature type="transmembrane region" description="Helical" evidence="8">
    <location>
        <begin position="6"/>
        <end position="28"/>
    </location>
</feature>
<dbReference type="InterPro" id="IPR003660">
    <property type="entry name" value="HAMP_dom"/>
</dbReference>
<dbReference type="SMART" id="SM00388">
    <property type="entry name" value="HisKA"/>
    <property type="match status" value="1"/>
</dbReference>
<dbReference type="CDD" id="cd06225">
    <property type="entry name" value="HAMP"/>
    <property type="match status" value="1"/>
</dbReference>